<keyword evidence="1" id="KW-0472">Membrane</keyword>
<dbReference type="InterPro" id="IPR016181">
    <property type="entry name" value="Acyl_CoA_acyltransferase"/>
</dbReference>
<dbReference type="AlphaFoldDB" id="A0A8C4QRJ1"/>
<name>A0A8C4QRJ1_EPTBU</name>
<organism evidence="2 3">
    <name type="scientific">Eptatretus burgeri</name>
    <name type="common">Inshore hagfish</name>
    <dbReference type="NCBI Taxonomy" id="7764"/>
    <lineage>
        <taxon>Eukaryota</taxon>
        <taxon>Metazoa</taxon>
        <taxon>Chordata</taxon>
        <taxon>Craniata</taxon>
        <taxon>Vertebrata</taxon>
        <taxon>Cyclostomata</taxon>
        <taxon>Myxini</taxon>
        <taxon>Myxiniformes</taxon>
        <taxon>Myxinidae</taxon>
        <taxon>Eptatretinae</taxon>
        <taxon>Eptatretus</taxon>
    </lineage>
</organism>
<protein>
    <submittedName>
        <fullName evidence="2">Uncharacterized protein</fullName>
    </submittedName>
</protein>
<accession>A0A8C4QRJ1</accession>
<dbReference type="SUPFAM" id="SSF55729">
    <property type="entry name" value="Acyl-CoA N-acyltransferases (Nat)"/>
    <property type="match status" value="1"/>
</dbReference>
<keyword evidence="1" id="KW-1133">Transmembrane helix</keyword>
<sequence length="284" mass="32972">MHSIECSVFMYHRLAACLCESHPVYDQVKSMGEHIVLYVLNRIVYRTREMEPGGGTFLLHSSDDIASVMWRDGEAVGFYTIKAKATLCTYFVNQCYELHVLDSIFVRQAWRRRGFALRMLEDYVNKFDDEQLGIRFPLSAAMYQVCKKHLELHPSDRDFLWEVTGQGKLFHHENIWKCLHLCKGQILKVVERNRVFDILQLITCHSYHIMLIIFITWSNIIVLSLPRLLKQSTSSNTAREPLSSSDLCSCCYALHYYDYHASKPTGGKPFVLVRIVTIIIIIII</sequence>
<dbReference type="Ensembl" id="ENSEBUT00000018959.1">
    <property type="protein sequence ID" value="ENSEBUP00000018383.1"/>
    <property type="gene ID" value="ENSEBUG00000011471.1"/>
</dbReference>
<evidence type="ECO:0000313" key="3">
    <source>
        <dbReference type="Proteomes" id="UP000694388"/>
    </source>
</evidence>
<dbReference type="InterPro" id="IPR029625">
    <property type="entry name" value="FAM169"/>
</dbReference>
<evidence type="ECO:0000256" key="1">
    <source>
        <dbReference type="SAM" id="Phobius"/>
    </source>
</evidence>
<dbReference type="PANTHER" id="PTHR22442">
    <property type="match status" value="1"/>
</dbReference>
<dbReference type="CDD" id="cd04301">
    <property type="entry name" value="NAT_SF"/>
    <property type="match status" value="1"/>
</dbReference>
<evidence type="ECO:0000313" key="2">
    <source>
        <dbReference type="Ensembl" id="ENSEBUP00000018383.1"/>
    </source>
</evidence>
<reference evidence="2" key="1">
    <citation type="submission" date="2025-08" db="UniProtKB">
        <authorList>
            <consortium name="Ensembl"/>
        </authorList>
    </citation>
    <scope>IDENTIFICATION</scope>
</reference>
<proteinExistence type="predicted"/>
<dbReference type="Proteomes" id="UP000694388">
    <property type="component" value="Unplaced"/>
</dbReference>
<reference evidence="2" key="2">
    <citation type="submission" date="2025-09" db="UniProtKB">
        <authorList>
            <consortium name="Ensembl"/>
        </authorList>
    </citation>
    <scope>IDENTIFICATION</scope>
</reference>
<keyword evidence="3" id="KW-1185">Reference proteome</keyword>
<dbReference type="PANTHER" id="PTHR22442:SF10">
    <property type="entry name" value="N-ACETYLTRANSFERASE, GNAT FAMILY-RELATED"/>
    <property type="match status" value="1"/>
</dbReference>
<dbReference type="GeneTree" id="ENSGT00510000048902"/>
<feature type="transmembrane region" description="Helical" evidence="1">
    <location>
        <begin position="207"/>
        <end position="229"/>
    </location>
</feature>
<keyword evidence="1" id="KW-0812">Transmembrane</keyword>